<comment type="caution">
    <text evidence="2">The sequence shown here is derived from an EMBL/GenBank/DDBJ whole genome shotgun (WGS) entry which is preliminary data.</text>
</comment>
<proteinExistence type="predicted"/>
<organism evidence="2 3">
    <name type="scientific">Apiospora marii</name>
    <dbReference type="NCBI Taxonomy" id="335849"/>
    <lineage>
        <taxon>Eukaryota</taxon>
        <taxon>Fungi</taxon>
        <taxon>Dikarya</taxon>
        <taxon>Ascomycota</taxon>
        <taxon>Pezizomycotina</taxon>
        <taxon>Sordariomycetes</taxon>
        <taxon>Xylariomycetidae</taxon>
        <taxon>Amphisphaeriales</taxon>
        <taxon>Apiosporaceae</taxon>
        <taxon>Apiospora</taxon>
    </lineage>
</organism>
<keyword evidence="1" id="KW-0732">Signal</keyword>
<protein>
    <submittedName>
        <fullName evidence="2">Uncharacterized protein</fullName>
    </submittedName>
</protein>
<accession>A0ABR1SU51</accession>
<dbReference type="Proteomes" id="UP001396898">
    <property type="component" value="Unassembled WGS sequence"/>
</dbReference>
<feature type="signal peptide" evidence="1">
    <location>
        <begin position="1"/>
        <end position="17"/>
    </location>
</feature>
<name>A0ABR1SU51_9PEZI</name>
<evidence type="ECO:0000313" key="3">
    <source>
        <dbReference type="Proteomes" id="UP001396898"/>
    </source>
</evidence>
<evidence type="ECO:0000256" key="1">
    <source>
        <dbReference type="SAM" id="SignalP"/>
    </source>
</evidence>
<gene>
    <name evidence="2" type="ORF">PG991_001204</name>
</gene>
<evidence type="ECO:0000313" key="2">
    <source>
        <dbReference type="EMBL" id="KAK8037858.1"/>
    </source>
</evidence>
<feature type="chain" id="PRO_5046617912" evidence="1">
    <location>
        <begin position="18"/>
        <end position="228"/>
    </location>
</feature>
<reference evidence="2 3" key="1">
    <citation type="submission" date="2023-01" db="EMBL/GenBank/DDBJ databases">
        <title>Analysis of 21 Apiospora genomes using comparative genomics revels a genus with tremendous synthesis potential of carbohydrate active enzymes and secondary metabolites.</title>
        <authorList>
            <person name="Sorensen T."/>
        </authorList>
    </citation>
    <scope>NUCLEOTIDE SEQUENCE [LARGE SCALE GENOMIC DNA]</scope>
    <source>
        <strain evidence="2 3">CBS 20057</strain>
    </source>
</reference>
<dbReference type="EMBL" id="JAQQWI010000002">
    <property type="protein sequence ID" value="KAK8037858.1"/>
    <property type="molecule type" value="Genomic_DNA"/>
</dbReference>
<sequence length="228" mass="23621">MFFTLPFSLGLLGLTSAMPVLDPRAGGPMISTSTGVQLAFTNTSAAPTPELYERVYTTMFSLQRLSQGVNAGVVVPRSSERDDVNNNPAKDVPVFYFADVSDANGASTVMRTDVPGVYPLSAVVGAGSEHQVGLYTASPGTAGLFAWTGADGIPILSGPRDGGLPGQGTYAVCPRAIGSLQDLLLVSYVYPGETLPADCIAGNFVLLCGTLPETEWASGARAVPCVVQ</sequence>
<keyword evidence="3" id="KW-1185">Reference proteome</keyword>